<evidence type="ECO:0000313" key="2">
    <source>
        <dbReference type="EMBL" id="MCK8678291.1"/>
    </source>
</evidence>
<keyword evidence="3" id="KW-1185">Reference proteome</keyword>
<accession>A0ABT0IAD8</accession>
<gene>
    <name evidence="2" type="ORF">M1O15_12965</name>
</gene>
<evidence type="ECO:0008006" key="4">
    <source>
        <dbReference type="Google" id="ProtNLM"/>
    </source>
</evidence>
<evidence type="ECO:0000256" key="1">
    <source>
        <dbReference type="SAM" id="MobiDB-lite"/>
    </source>
</evidence>
<name>A0ABT0IAD8_9ACTN</name>
<feature type="region of interest" description="Disordered" evidence="1">
    <location>
        <begin position="68"/>
        <end position="96"/>
    </location>
</feature>
<organism evidence="2 3">
    <name type="scientific">Streptomyces lichenis</name>
    <dbReference type="NCBI Taxonomy" id="2306967"/>
    <lineage>
        <taxon>Bacteria</taxon>
        <taxon>Bacillati</taxon>
        <taxon>Actinomycetota</taxon>
        <taxon>Actinomycetes</taxon>
        <taxon>Kitasatosporales</taxon>
        <taxon>Streptomycetaceae</taxon>
        <taxon>Streptomyces</taxon>
    </lineage>
</organism>
<protein>
    <recommendedName>
        <fullName evidence="4">DUF2637 domain-containing protein</fullName>
    </recommendedName>
</protein>
<comment type="caution">
    <text evidence="2">The sequence shown here is derived from an EMBL/GenBank/DDBJ whole genome shotgun (WGS) entry which is preliminary data.</text>
</comment>
<dbReference type="Proteomes" id="UP001522868">
    <property type="component" value="Unassembled WGS sequence"/>
</dbReference>
<reference evidence="2 3" key="1">
    <citation type="submission" date="2022-04" db="EMBL/GenBank/DDBJ databases">
        <title>Streptomyces sp. nov. LCR6-01 isolated from Lichen of Dirinaria sp.</title>
        <authorList>
            <person name="Kanchanasin P."/>
            <person name="Tanasupawat S."/>
            <person name="Phongsopitanun W."/>
        </authorList>
    </citation>
    <scope>NUCLEOTIDE SEQUENCE [LARGE SCALE GENOMIC DNA]</scope>
    <source>
        <strain evidence="2 3">LCR6-01</strain>
    </source>
</reference>
<dbReference type="EMBL" id="JALPTH010000010">
    <property type="protein sequence ID" value="MCK8678291.1"/>
    <property type="molecule type" value="Genomic_DNA"/>
</dbReference>
<evidence type="ECO:0000313" key="3">
    <source>
        <dbReference type="Proteomes" id="UP001522868"/>
    </source>
</evidence>
<sequence length="96" mass="10679">MGEWMRRAPRAVVAAVWLIAALLSAVGTAAHLSNLLRHGPRPYDWAPPWLSLCWASPCWWPARLRSSADAFPGSRRPGSAQPGKRPVERRAQRRSA</sequence>
<proteinExistence type="predicted"/>
<dbReference type="RefSeq" id="WP_248633877.1">
    <property type="nucleotide sequence ID" value="NZ_JALPTH010000010.1"/>
</dbReference>